<proteinExistence type="predicted"/>
<dbReference type="Gene3D" id="3.20.20.120">
    <property type="entry name" value="Enolase-like C-terminal domain"/>
    <property type="match status" value="1"/>
</dbReference>
<sequence>MQLVPLVSPANLSECVAMTFSIQDIRFHVLPMRTRFPFRYGIASMIGIPHLFVTADLVVDGKPAQGLASEGLAPKWFTKNPESSLELDWAEMIAVIQNAARIAENIALKPVGYFAWWQDLYAEQGRWAKLRSQPPLLANLGVSLMERAVLDGLCKAAGQPLHRVLKTDALGIDLGAVHEELRGVQVKDVLSPEPLARVAVRHTIGLGDPLRAEDSPGLNDGLPETLADSIRAYGLRYFKIKVTGQIEVDIPRLHQIAEVLEAGCPQGFHATLDGNEQFTDLASFREFYDILAADPALASLFKSLLLIEQPLHRDHALKDDVAAAIAGWKDGPGMIMDESDGSLTDLPRALELGYNGTSHKSCKGIVKGIVNAALLKVRAPQMARPPILSGEDLANTGPVSLLQDLAMMALLGITHVERNGHHYFRGLSVYSPEFQEAALKAHPGFYRRHELGFPTLDVQEGLIDLTSVNSAPFGSAIPIDAEQFTALKPWIMSGGMAALQ</sequence>
<protein>
    <submittedName>
        <fullName evidence="1">Mandelate racemase</fullName>
    </submittedName>
</protein>
<gene>
    <name evidence="1" type="ORF">BGE01nite_05600</name>
</gene>
<dbReference type="EMBL" id="BKAG01000002">
    <property type="protein sequence ID" value="GEP41269.1"/>
    <property type="molecule type" value="Genomic_DNA"/>
</dbReference>
<dbReference type="AlphaFoldDB" id="A0A512M3D9"/>
<dbReference type="Proteomes" id="UP000321577">
    <property type="component" value="Unassembled WGS sequence"/>
</dbReference>
<keyword evidence="2" id="KW-1185">Reference proteome</keyword>
<comment type="caution">
    <text evidence="1">The sequence shown here is derived from an EMBL/GenBank/DDBJ whole genome shotgun (WGS) entry which is preliminary data.</text>
</comment>
<organism evidence="1 2">
    <name type="scientific">Brevifollis gellanilyticus</name>
    <dbReference type="NCBI Taxonomy" id="748831"/>
    <lineage>
        <taxon>Bacteria</taxon>
        <taxon>Pseudomonadati</taxon>
        <taxon>Verrucomicrobiota</taxon>
        <taxon>Verrucomicrobiia</taxon>
        <taxon>Verrucomicrobiales</taxon>
        <taxon>Verrucomicrobiaceae</taxon>
    </lineage>
</organism>
<evidence type="ECO:0000313" key="1">
    <source>
        <dbReference type="EMBL" id="GEP41269.1"/>
    </source>
</evidence>
<dbReference type="InterPro" id="IPR036849">
    <property type="entry name" value="Enolase-like_C_sf"/>
</dbReference>
<name>A0A512M3D9_9BACT</name>
<dbReference type="SUPFAM" id="SSF51604">
    <property type="entry name" value="Enolase C-terminal domain-like"/>
    <property type="match status" value="1"/>
</dbReference>
<reference evidence="1 2" key="1">
    <citation type="submission" date="2019-07" db="EMBL/GenBank/DDBJ databases">
        <title>Whole genome shotgun sequence of Brevifollis gellanilyticus NBRC 108608.</title>
        <authorList>
            <person name="Hosoyama A."/>
            <person name="Uohara A."/>
            <person name="Ohji S."/>
            <person name="Ichikawa N."/>
        </authorList>
    </citation>
    <scope>NUCLEOTIDE SEQUENCE [LARGE SCALE GENOMIC DNA]</scope>
    <source>
        <strain evidence="1 2">NBRC 108608</strain>
    </source>
</reference>
<evidence type="ECO:0000313" key="2">
    <source>
        <dbReference type="Proteomes" id="UP000321577"/>
    </source>
</evidence>
<accession>A0A512M3D9</accession>